<evidence type="ECO:0000313" key="3">
    <source>
        <dbReference type="Proteomes" id="UP000509458"/>
    </source>
</evidence>
<evidence type="ECO:0000313" key="2">
    <source>
        <dbReference type="EMBL" id="CAB9494203.1"/>
    </source>
</evidence>
<dbReference type="Proteomes" id="UP000509458">
    <property type="component" value="Chromosome"/>
</dbReference>
<keyword evidence="1" id="KW-0472">Membrane</keyword>
<gene>
    <name evidence="2" type="ORF">ALFOR1_31164</name>
</gene>
<dbReference type="AlphaFoldDB" id="A0A6T9Y4A9"/>
<dbReference type="EMBL" id="LR812090">
    <property type="protein sequence ID" value="CAB9494203.1"/>
    <property type="molecule type" value="Genomic_DNA"/>
</dbReference>
<feature type="transmembrane region" description="Helical" evidence="1">
    <location>
        <begin position="41"/>
        <end position="59"/>
    </location>
</feature>
<keyword evidence="1" id="KW-1133">Transmembrane helix</keyword>
<proteinExistence type="predicted"/>
<sequence length="117" mass="13147">MLLTPKNIKSATIMSVVMALTLFFMRGFYSEVEITPINLMPYLLSAFCGVVLAFLYLTLFPSQRKNSFLTFFIPGIALIIVLLLTGLANLWLLDELTFMLAFIFGGQEISKPIEKSL</sequence>
<organism evidence="2 3">
    <name type="scientific">Alteromonas macleodii</name>
    <name type="common">Pseudoalteromonas macleodii</name>
    <dbReference type="NCBI Taxonomy" id="28108"/>
    <lineage>
        <taxon>Bacteria</taxon>
        <taxon>Pseudomonadati</taxon>
        <taxon>Pseudomonadota</taxon>
        <taxon>Gammaproteobacteria</taxon>
        <taxon>Alteromonadales</taxon>
        <taxon>Alteromonadaceae</taxon>
        <taxon>Alteromonas/Salinimonas group</taxon>
        <taxon>Alteromonas</taxon>
    </lineage>
</organism>
<keyword evidence="1" id="KW-0812">Transmembrane</keyword>
<dbReference type="RefSeq" id="WP_179983603.1">
    <property type="nucleotide sequence ID" value="NZ_LR812090.1"/>
</dbReference>
<name>A0A6T9Y4A9_ALTMA</name>
<feature type="transmembrane region" description="Helical" evidence="1">
    <location>
        <begin position="71"/>
        <end position="92"/>
    </location>
</feature>
<evidence type="ECO:0000256" key="1">
    <source>
        <dbReference type="SAM" id="Phobius"/>
    </source>
</evidence>
<feature type="transmembrane region" description="Helical" evidence="1">
    <location>
        <begin position="12"/>
        <end position="29"/>
    </location>
</feature>
<reference evidence="2 3" key="1">
    <citation type="submission" date="2020-06" db="EMBL/GenBank/DDBJ databases">
        <authorList>
            <person name="Duchaud E."/>
        </authorList>
    </citation>
    <scope>NUCLEOTIDE SEQUENCE [LARGE SCALE GENOMIC DNA]</scope>
    <source>
        <strain evidence="2">Alteromonas fortis</strain>
    </source>
</reference>
<accession>A0A6T9Y4A9</accession>
<protein>
    <submittedName>
        <fullName evidence="2">Uncharacterized protein</fullName>
    </submittedName>
</protein>